<keyword evidence="4" id="KW-1185">Reference proteome</keyword>
<proteinExistence type="predicted"/>
<gene>
    <name evidence="3" type="ORF">QQZ08_003541</name>
</gene>
<evidence type="ECO:0000259" key="1">
    <source>
        <dbReference type="Pfam" id="PF00931"/>
    </source>
</evidence>
<organism evidence="3 4">
    <name type="scientific">Neonectria magnoliae</name>
    <dbReference type="NCBI Taxonomy" id="2732573"/>
    <lineage>
        <taxon>Eukaryota</taxon>
        <taxon>Fungi</taxon>
        <taxon>Dikarya</taxon>
        <taxon>Ascomycota</taxon>
        <taxon>Pezizomycotina</taxon>
        <taxon>Sordariomycetes</taxon>
        <taxon>Hypocreomycetidae</taxon>
        <taxon>Hypocreales</taxon>
        <taxon>Nectriaceae</taxon>
        <taxon>Neonectria</taxon>
    </lineage>
</organism>
<protein>
    <recommendedName>
        <fullName evidence="5">NB-ARC domain-containing protein</fullName>
    </recommendedName>
</protein>
<dbReference type="InterPro" id="IPR056125">
    <property type="entry name" value="DUF7708"/>
</dbReference>
<evidence type="ECO:0000259" key="2">
    <source>
        <dbReference type="Pfam" id="PF24809"/>
    </source>
</evidence>
<dbReference type="InterPro" id="IPR002182">
    <property type="entry name" value="NB-ARC"/>
</dbReference>
<feature type="domain" description="NB-ARC" evidence="1">
    <location>
        <begin position="271"/>
        <end position="362"/>
    </location>
</feature>
<evidence type="ECO:0000313" key="4">
    <source>
        <dbReference type="Proteomes" id="UP001498421"/>
    </source>
</evidence>
<comment type="caution">
    <text evidence="3">The sequence shown here is derived from an EMBL/GenBank/DDBJ whole genome shotgun (WGS) entry which is preliminary data.</text>
</comment>
<dbReference type="InterPro" id="IPR027417">
    <property type="entry name" value="P-loop_NTPase"/>
</dbReference>
<evidence type="ECO:0008006" key="5">
    <source>
        <dbReference type="Google" id="ProtNLM"/>
    </source>
</evidence>
<dbReference type="Proteomes" id="UP001498421">
    <property type="component" value="Unassembled WGS sequence"/>
</dbReference>
<name>A0ABR1IA62_9HYPO</name>
<accession>A0ABR1IA62</accession>
<dbReference type="Pfam" id="PF00931">
    <property type="entry name" value="NB-ARC"/>
    <property type="match status" value="1"/>
</dbReference>
<dbReference type="SUPFAM" id="SSF52540">
    <property type="entry name" value="P-loop containing nucleoside triphosphate hydrolases"/>
    <property type="match status" value="1"/>
</dbReference>
<dbReference type="EMBL" id="JAZAVK010000024">
    <property type="protein sequence ID" value="KAK7429919.1"/>
    <property type="molecule type" value="Genomic_DNA"/>
</dbReference>
<dbReference type="Pfam" id="PF24809">
    <property type="entry name" value="DUF7708"/>
    <property type="match status" value="1"/>
</dbReference>
<sequence>MGSISKDHWDVALHRCRSRLTEDECRRIEGVASFDTLRDAIDHLKEKYTQGLFYRCLRRLEPFLANVQSLAGAVDVLAQAKPEIMSLLWRTLRLALELVVRHADAMEQMTSALEAIGKSLPRFEFYQDLFPNSCRISERLAELVKMIVDFGVDTIKLFKKHPLRVILTSLWANYEDKYKRAVQRIEAQSKLIDMESHAAKMELDETRHEEIKRLVENLNTGSPESVAATQSRAPYHVLPMSQDPKFFEQNDDAVTACHKALDPGPKPSGLRTFTLHGIGGVGKTATAIQYAHKFKGTYLTVIWVPAESPSRLLQALNQAARDLGAVTEQNKPEEAREALINRLQQDDQPRLLVFDNVEDASVLNGC</sequence>
<dbReference type="Gene3D" id="3.40.50.300">
    <property type="entry name" value="P-loop containing nucleotide triphosphate hydrolases"/>
    <property type="match status" value="1"/>
</dbReference>
<evidence type="ECO:0000313" key="3">
    <source>
        <dbReference type="EMBL" id="KAK7429919.1"/>
    </source>
</evidence>
<reference evidence="3 4" key="1">
    <citation type="journal article" date="2025" name="Microbiol. Resour. Announc.">
        <title>Draft genome sequences for Neonectria magnoliae and Neonectria punicea, canker pathogens of Liriodendron tulipifera and Acer saccharum in West Virginia.</title>
        <authorList>
            <person name="Petronek H.M."/>
            <person name="Kasson M.T."/>
            <person name="Metheny A.M."/>
            <person name="Stauder C.M."/>
            <person name="Lovett B."/>
            <person name="Lynch S.C."/>
            <person name="Garnas J.R."/>
            <person name="Kasson L.R."/>
            <person name="Stajich J.E."/>
        </authorList>
    </citation>
    <scope>NUCLEOTIDE SEQUENCE [LARGE SCALE GENOMIC DNA]</scope>
    <source>
        <strain evidence="3 4">NRRL 64651</strain>
    </source>
</reference>
<feature type="domain" description="DUF7708" evidence="2">
    <location>
        <begin position="60"/>
        <end position="200"/>
    </location>
</feature>